<evidence type="ECO:0000313" key="12">
    <source>
        <dbReference type="Proteomes" id="UP001219525"/>
    </source>
</evidence>
<dbReference type="InterPro" id="IPR049132">
    <property type="entry name" value="FAN1-like_euk"/>
</dbReference>
<dbReference type="InterPro" id="IPR011856">
    <property type="entry name" value="tRNA_endonuc-like_dom_sf"/>
</dbReference>
<comment type="caution">
    <text evidence="11">The sequence shown here is derived from an EMBL/GenBank/DDBJ whole genome shotgun (WGS) entry which is preliminary data.</text>
</comment>
<keyword evidence="3 8" id="KW-0540">Nuclease</keyword>
<dbReference type="PANTHER" id="PTHR15749">
    <property type="entry name" value="FANCONI-ASSOCIATED NUCLEASE 1"/>
    <property type="match status" value="1"/>
</dbReference>
<organism evidence="11 12">
    <name type="scientific">Mycena pura</name>
    <dbReference type="NCBI Taxonomy" id="153505"/>
    <lineage>
        <taxon>Eukaryota</taxon>
        <taxon>Fungi</taxon>
        <taxon>Dikarya</taxon>
        <taxon>Basidiomycota</taxon>
        <taxon>Agaricomycotina</taxon>
        <taxon>Agaricomycetes</taxon>
        <taxon>Agaricomycetidae</taxon>
        <taxon>Agaricales</taxon>
        <taxon>Marasmiineae</taxon>
        <taxon>Mycenaceae</taxon>
        <taxon>Mycena</taxon>
    </lineage>
</organism>
<dbReference type="GO" id="GO:0008409">
    <property type="term" value="F:5'-3' exonuclease activity"/>
    <property type="evidence" value="ECO:0007669"/>
    <property type="project" value="TreeGrafter"/>
</dbReference>
<keyword evidence="8" id="KW-0227">DNA damage</keyword>
<evidence type="ECO:0000313" key="11">
    <source>
        <dbReference type="EMBL" id="KAJ7209769.1"/>
    </source>
</evidence>
<dbReference type="GO" id="GO:0070336">
    <property type="term" value="F:flap-structured DNA binding"/>
    <property type="evidence" value="ECO:0007669"/>
    <property type="project" value="TreeGrafter"/>
</dbReference>
<dbReference type="CDD" id="cd22326">
    <property type="entry name" value="FAN1-like"/>
    <property type="match status" value="1"/>
</dbReference>
<evidence type="ECO:0000256" key="3">
    <source>
        <dbReference type="ARBA" id="ARBA00022722"/>
    </source>
</evidence>
<accession>A0AAD6VFF3</accession>
<comment type="cofactor">
    <cofactor evidence="8">
        <name>Mg(2+)</name>
        <dbReference type="ChEBI" id="CHEBI:18420"/>
    </cofactor>
    <cofactor evidence="8">
        <name>Mn(2+)</name>
        <dbReference type="ChEBI" id="CHEBI:29035"/>
    </cofactor>
</comment>
<dbReference type="Proteomes" id="UP001219525">
    <property type="component" value="Unassembled WGS sequence"/>
</dbReference>
<dbReference type="InterPro" id="IPR033315">
    <property type="entry name" value="Fan1-like"/>
</dbReference>
<keyword evidence="4 8" id="KW-0479">Metal-binding</keyword>
<proteinExistence type="inferred from homology"/>
<comment type="catalytic activity">
    <reaction evidence="1 8">
        <text>Hydrolytically removes 5'-nucleotides successively from the 3'-hydroxy termini of 3'-hydroxy-terminated oligonucleotides.</text>
        <dbReference type="EC" id="3.1.4.1"/>
    </reaction>
</comment>
<dbReference type="Pfam" id="PF08774">
    <property type="entry name" value="VRR_NUC"/>
    <property type="match status" value="1"/>
</dbReference>
<dbReference type="GO" id="GO:0005634">
    <property type="term" value="C:nucleus"/>
    <property type="evidence" value="ECO:0007669"/>
    <property type="project" value="UniProtKB-SubCell"/>
</dbReference>
<comment type="subcellular location">
    <subcellularLocation>
        <location evidence="8">Nucleus</location>
    </subcellularLocation>
</comment>
<dbReference type="GO" id="GO:0017108">
    <property type="term" value="F:5'-flap endonuclease activity"/>
    <property type="evidence" value="ECO:0007669"/>
    <property type="project" value="TreeGrafter"/>
</dbReference>
<feature type="domain" description="VRR-NUC" evidence="10">
    <location>
        <begin position="745"/>
        <end position="861"/>
    </location>
</feature>
<dbReference type="Gene3D" id="3.40.1350.10">
    <property type="match status" value="1"/>
</dbReference>
<evidence type="ECO:0000256" key="8">
    <source>
        <dbReference type="RuleBase" id="RU365033"/>
    </source>
</evidence>
<evidence type="ECO:0000256" key="9">
    <source>
        <dbReference type="SAM" id="MobiDB-lite"/>
    </source>
</evidence>
<feature type="compositionally biased region" description="Acidic residues" evidence="9">
    <location>
        <begin position="14"/>
        <end position="23"/>
    </location>
</feature>
<reference evidence="11" key="1">
    <citation type="submission" date="2023-03" db="EMBL/GenBank/DDBJ databases">
        <title>Massive genome expansion in bonnet fungi (Mycena s.s.) driven by repeated elements and novel gene families across ecological guilds.</title>
        <authorList>
            <consortium name="Lawrence Berkeley National Laboratory"/>
            <person name="Harder C.B."/>
            <person name="Miyauchi S."/>
            <person name="Viragh M."/>
            <person name="Kuo A."/>
            <person name="Thoen E."/>
            <person name="Andreopoulos B."/>
            <person name="Lu D."/>
            <person name="Skrede I."/>
            <person name="Drula E."/>
            <person name="Henrissat B."/>
            <person name="Morin E."/>
            <person name="Kohler A."/>
            <person name="Barry K."/>
            <person name="LaButti K."/>
            <person name="Morin E."/>
            <person name="Salamov A."/>
            <person name="Lipzen A."/>
            <person name="Mereny Z."/>
            <person name="Hegedus B."/>
            <person name="Baldrian P."/>
            <person name="Stursova M."/>
            <person name="Weitz H."/>
            <person name="Taylor A."/>
            <person name="Grigoriev I.V."/>
            <person name="Nagy L.G."/>
            <person name="Martin F."/>
            <person name="Kauserud H."/>
        </authorList>
    </citation>
    <scope>NUCLEOTIDE SEQUENCE</scope>
    <source>
        <strain evidence="11">9144</strain>
    </source>
</reference>
<feature type="region of interest" description="Disordered" evidence="9">
    <location>
        <begin position="870"/>
        <end position="916"/>
    </location>
</feature>
<keyword evidence="8" id="KW-0234">DNA repair</keyword>
<keyword evidence="7 8" id="KW-0464">Manganese</keyword>
<feature type="compositionally biased region" description="Basic residues" evidence="9">
    <location>
        <begin position="870"/>
        <end position="884"/>
    </location>
</feature>
<dbReference type="GO" id="GO:0046872">
    <property type="term" value="F:metal ion binding"/>
    <property type="evidence" value="ECO:0007669"/>
    <property type="project" value="UniProtKB-KW"/>
</dbReference>
<gene>
    <name evidence="11" type="ORF">GGX14DRAFT_364027</name>
</gene>
<sequence length="989" mass="112689">MYEPRSIHNLIYGEEQDLEQEFDETGRETEPQNDPDDEAKTWTRPSLYVEVLERAINTIKSTEGEKRLFTHEEWCFLETIADLDYHVRFILIRLILRKPGRWYRLVNLQKYVSEVGQDGLLDAFEKLAKPLRPEPSPTEVEIIDLTLDSDNEDADSHVQPVAGPSNSSVTNEDSEICMDYFCKNEMDLSMLEGLRVLNVDELKSLCKIFQIPTAKSTVSALAEYSLIDRTSTQSLIAFESPGPKGKGKQRDTGLRQSILPFASARVSRIQTDRLRQLMLKTIGKAIRVNPYIHVLILRLHLLWFRSTEIPDSLFGPALLAGFKKRTYAQYNFARDPDIWCSREQYLEYETALRIEATIDDILKLEPKFGRAKASASAMMERFSTPVIPGLDFMRRVTTPARTPHLPDALGARNEYDVLDSGVFEDTPAQQNARMVKKILEEHVLPKWKDLVATESARTMTRRPGLERFEPGYVYTRIVGKCTHALATLKEFASENDLLDALLEQRLWRRGRRGHWYDRRALIQMRYLYKDSDGTKNMSVLRDARDDIIKALEDEDTAMVFRPSLIHRLHGVEKMLKLSAEEKAKHEDVTLKKPVEVDVVAVRIWDHPDSVKLDATGKVASKENKTVDAPSIVNYLVTPTRSPDLARRDTPEPRRSWTGKSLWQGKDGTVNVEIRALQDYEERGFKGFHSETRILTTLFGLLFWDIIFAQVPGAFETPWQLGPLDIGEDSFYYARREHIDKRLAEIKNGQARNILEANDGRHREHKTCCIGVSWEMCSRDDLVEIVECLGGDVLASICRLFCEDYGGRSSGVPDLVVWNPETKECKFVEVKGPGDSLQENQKLWSHALLTAQCQVEVCHVMQAKDMEKKLAKQAKKALKTPKPRGKPTTATLTASGTNKGRGQSRANGVSVESDSEENIQDAYLVDEDAAWVPSTEISEKLPHRELKRRRRTTENDELPVFVEPEVYSAPPGLERGEIVLASSSKKRRTI</sequence>
<evidence type="ECO:0000256" key="7">
    <source>
        <dbReference type="ARBA" id="ARBA00023211"/>
    </source>
</evidence>
<feature type="region of interest" description="Disordered" evidence="9">
    <location>
        <begin position="1"/>
        <end position="40"/>
    </location>
</feature>
<keyword evidence="8" id="KW-0539">Nucleus</keyword>
<dbReference type="GO" id="GO:0004528">
    <property type="term" value="F:phosphodiesterase I activity"/>
    <property type="evidence" value="ECO:0007669"/>
    <property type="project" value="UniProtKB-EC"/>
</dbReference>
<protein>
    <recommendedName>
        <fullName evidence="8">Fanconi-associated nuclease</fullName>
        <ecNumber evidence="8">3.1.4.1</ecNumber>
    </recommendedName>
</protein>
<dbReference type="GO" id="GO:0036297">
    <property type="term" value="P:interstrand cross-link repair"/>
    <property type="evidence" value="ECO:0007669"/>
    <property type="project" value="InterPro"/>
</dbReference>
<keyword evidence="6 8" id="KW-0460">Magnesium</keyword>
<evidence type="ECO:0000256" key="2">
    <source>
        <dbReference type="ARBA" id="ARBA00005533"/>
    </source>
</evidence>
<evidence type="ECO:0000256" key="4">
    <source>
        <dbReference type="ARBA" id="ARBA00022723"/>
    </source>
</evidence>
<evidence type="ECO:0000256" key="5">
    <source>
        <dbReference type="ARBA" id="ARBA00022801"/>
    </source>
</evidence>
<dbReference type="EMBL" id="JARJCW010000030">
    <property type="protein sequence ID" value="KAJ7209769.1"/>
    <property type="molecule type" value="Genomic_DNA"/>
</dbReference>
<dbReference type="PANTHER" id="PTHR15749:SF4">
    <property type="entry name" value="FANCONI-ASSOCIATED NUCLEASE 1"/>
    <property type="match status" value="1"/>
</dbReference>
<dbReference type="SMART" id="SM00990">
    <property type="entry name" value="VRR_NUC"/>
    <property type="match status" value="1"/>
</dbReference>
<dbReference type="Pfam" id="PF21170">
    <property type="entry name" value="FAN1_TPR"/>
    <property type="match status" value="1"/>
</dbReference>
<comment type="function">
    <text evidence="8">Nuclease required for the repair of DNA interstrand cross-links (ICL). Acts as a 5'-3' exonuclease that anchors at a cut end of DNA and cleaves DNA successively at every third nucleotide, allowing to excise an ICL from one strand through flanking incisions.</text>
</comment>
<evidence type="ECO:0000259" key="10">
    <source>
        <dbReference type="SMART" id="SM00990"/>
    </source>
</evidence>
<dbReference type="InterPro" id="IPR049126">
    <property type="entry name" value="FAN1-like_TPR"/>
</dbReference>
<evidence type="ECO:0000256" key="1">
    <source>
        <dbReference type="ARBA" id="ARBA00000983"/>
    </source>
</evidence>
<comment type="similarity">
    <text evidence="2 8">Belongs to the FAN1 family.</text>
</comment>
<dbReference type="InterPro" id="IPR014883">
    <property type="entry name" value="VRR_NUC"/>
</dbReference>
<keyword evidence="5 8" id="KW-0378">Hydrolase</keyword>
<dbReference type="EC" id="3.1.4.1" evidence="8"/>
<keyword evidence="12" id="KW-1185">Reference proteome</keyword>
<name>A0AAD6VFF3_9AGAR</name>
<feature type="compositionally biased region" description="Polar residues" evidence="9">
    <location>
        <begin position="887"/>
        <end position="911"/>
    </location>
</feature>
<evidence type="ECO:0000256" key="6">
    <source>
        <dbReference type="ARBA" id="ARBA00022842"/>
    </source>
</evidence>
<dbReference type="AlphaFoldDB" id="A0AAD6VFF3"/>